<name>B0G4E5_9FIRM</name>
<evidence type="ECO:0000256" key="1">
    <source>
        <dbReference type="SAM" id="Phobius"/>
    </source>
</evidence>
<dbReference type="STRING" id="411461.DORFOR_01132"/>
<feature type="transmembrane region" description="Helical" evidence="1">
    <location>
        <begin position="21"/>
        <end position="42"/>
    </location>
</feature>
<dbReference type="AlphaFoldDB" id="B0G4E5"/>
<evidence type="ECO:0000313" key="3">
    <source>
        <dbReference type="Proteomes" id="UP000005359"/>
    </source>
</evidence>
<dbReference type="PaxDb" id="411461-DORFOR_01132"/>
<organism evidence="2 3">
    <name type="scientific">Dorea formicigenerans ATCC 27755</name>
    <dbReference type="NCBI Taxonomy" id="411461"/>
    <lineage>
        <taxon>Bacteria</taxon>
        <taxon>Bacillati</taxon>
        <taxon>Bacillota</taxon>
        <taxon>Clostridia</taxon>
        <taxon>Lachnospirales</taxon>
        <taxon>Lachnospiraceae</taxon>
        <taxon>Dorea</taxon>
    </lineage>
</organism>
<reference evidence="2 3" key="2">
    <citation type="submission" date="2007-10" db="EMBL/GenBank/DDBJ databases">
        <authorList>
            <person name="Fulton L."/>
            <person name="Clifton S."/>
            <person name="Fulton B."/>
            <person name="Xu J."/>
            <person name="Minx P."/>
            <person name="Pepin K.H."/>
            <person name="Johnson M."/>
            <person name="Thiruvilangam P."/>
            <person name="Bhonagiri V."/>
            <person name="Nash W.E."/>
            <person name="Wang C."/>
            <person name="Mardis E.R."/>
            <person name="Wilson R.K."/>
        </authorList>
    </citation>
    <scope>NUCLEOTIDE SEQUENCE [LARGE SCALE GENOMIC DNA]</scope>
    <source>
        <strain evidence="2 3">ATCC 27755</strain>
    </source>
</reference>
<keyword evidence="1" id="KW-0812">Transmembrane</keyword>
<reference evidence="2 3" key="1">
    <citation type="submission" date="2007-10" db="EMBL/GenBank/DDBJ databases">
        <title>Draft genome sequence of Dorea formicigenerans(ATCC 27755).</title>
        <authorList>
            <person name="Sudarsanam P."/>
            <person name="Ley R."/>
            <person name="Guruge J."/>
            <person name="Turnbaugh P.J."/>
            <person name="Mahowald M."/>
            <person name="Liep D."/>
            <person name="Gordon J."/>
        </authorList>
    </citation>
    <scope>NUCLEOTIDE SEQUENCE [LARGE SCALE GENOMIC DNA]</scope>
    <source>
        <strain evidence="2 3">ATCC 27755</strain>
    </source>
</reference>
<keyword evidence="1" id="KW-1133">Transmembrane helix</keyword>
<dbReference type="Proteomes" id="UP000005359">
    <property type="component" value="Unassembled WGS sequence"/>
</dbReference>
<gene>
    <name evidence="2" type="ORF">DORFOR_01132</name>
</gene>
<accession>B0G4E5</accession>
<keyword evidence="1" id="KW-0472">Membrane</keyword>
<comment type="caution">
    <text evidence="2">The sequence shown here is derived from an EMBL/GenBank/DDBJ whole genome shotgun (WGS) entry which is preliminary data.</text>
</comment>
<protein>
    <submittedName>
        <fullName evidence="2">Uncharacterized protein</fullName>
    </submittedName>
</protein>
<dbReference type="EMBL" id="AAXA02000011">
    <property type="protein sequence ID" value="EDR47597.1"/>
    <property type="molecule type" value="Genomic_DNA"/>
</dbReference>
<evidence type="ECO:0000313" key="2">
    <source>
        <dbReference type="EMBL" id="EDR47597.1"/>
    </source>
</evidence>
<sequence length="82" mass="9704">MKKIRAHKEGEVKKMWEKIEAIMLLIFFVIWSLGWLTTYIALKAVLFYMKAKKYAPPNKAELKKWCRYAAKHSFGLVENLPD</sequence>
<proteinExistence type="predicted"/>